<dbReference type="EMBL" id="MU864431">
    <property type="protein sequence ID" value="KAK4186128.1"/>
    <property type="molecule type" value="Genomic_DNA"/>
</dbReference>
<organism evidence="9 10">
    <name type="scientific">Podospora australis</name>
    <dbReference type="NCBI Taxonomy" id="1536484"/>
    <lineage>
        <taxon>Eukaryota</taxon>
        <taxon>Fungi</taxon>
        <taxon>Dikarya</taxon>
        <taxon>Ascomycota</taxon>
        <taxon>Pezizomycotina</taxon>
        <taxon>Sordariomycetes</taxon>
        <taxon>Sordariomycetidae</taxon>
        <taxon>Sordariales</taxon>
        <taxon>Podosporaceae</taxon>
        <taxon>Podospora</taxon>
    </lineage>
</organism>
<gene>
    <name evidence="9" type="ORF">QBC35DRAFT_387978</name>
</gene>
<keyword evidence="4 7" id="KW-1133">Transmembrane helix</keyword>
<feature type="transmembrane region" description="Helical" evidence="7">
    <location>
        <begin position="364"/>
        <end position="389"/>
    </location>
</feature>
<evidence type="ECO:0000313" key="9">
    <source>
        <dbReference type="EMBL" id="KAK4186128.1"/>
    </source>
</evidence>
<feature type="transmembrane region" description="Helical" evidence="7">
    <location>
        <begin position="112"/>
        <end position="135"/>
    </location>
</feature>
<dbReference type="PANTHER" id="PTHR23502:SF51">
    <property type="entry name" value="QUINIDINE RESISTANCE PROTEIN 1-RELATED"/>
    <property type="match status" value="1"/>
</dbReference>
<dbReference type="Gene3D" id="1.20.1720.10">
    <property type="entry name" value="Multidrug resistance protein D"/>
    <property type="match status" value="1"/>
</dbReference>
<evidence type="ECO:0000256" key="1">
    <source>
        <dbReference type="ARBA" id="ARBA00004141"/>
    </source>
</evidence>
<dbReference type="InterPro" id="IPR020846">
    <property type="entry name" value="MFS_dom"/>
</dbReference>
<name>A0AAN7AGA3_9PEZI</name>
<keyword evidence="5 7" id="KW-0472">Membrane</keyword>
<dbReference type="Pfam" id="PF07690">
    <property type="entry name" value="MFS_1"/>
    <property type="match status" value="1"/>
</dbReference>
<feature type="transmembrane region" description="Helical" evidence="7">
    <location>
        <begin position="176"/>
        <end position="193"/>
    </location>
</feature>
<protein>
    <submittedName>
        <fullName evidence="9">MFS general substrate transporter</fullName>
    </submittedName>
</protein>
<dbReference type="Gene3D" id="1.20.1250.20">
    <property type="entry name" value="MFS general substrate transporter like domains"/>
    <property type="match status" value="1"/>
</dbReference>
<dbReference type="PANTHER" id="PTHR23502">
    <property type="entry name" value="MAJOR FACILITATOR SUPERFAMILY"/>
    <property type="match status" value="1"/>
</dbReference>
<feature type="region of interest" description="Disordered" evidence="6">
    <location>
        <begin position="1"/>
        <end position="67"/>
    </location>
</feature>
<evidence type="ECO:0000256" key="5">
    <source>
        <dbReference type="ARBA" id="ARBA00023136"/>
    </source>
</evidence>
<comment type="caution">
    <text evidence="9">The sequence shown here is derived from an EMBL/GenBank/DDBJ whole genome shotgun (WGS) entry which is preliminary data.</text>
</comment>
<reference evidence="9" key="2">
    <citation type="submission" date="2023-05" db="EMBL/GenBank/DDBJ databases">
        <authorList>
            <consortium name="Lawrence Berkeley National Laboratory"/>
            <person name="Steindorff A."/>
            <person name="Hensen N."/>
            <person name="Bonometti L."/>
            <person name="Westerberg I."/>
            <person name="Brannstrom I.O."/>
            <person name="Guillou S."/>
            <person name="Cros-Aarteil S."/>
            <person name="Calhoun S."/>
            <person name="Haridas S."/>
            <person name="Kuo A."/>
            <person name="Mondo S."/>
            <person name="Pangilinan J."/>
            <person name="Riley R."/>
            <person name="Labutti K."/>
            <person name="Andreopoulos B."/>
            <person name="Lipzen A."/>
            <person name="Chen C."/>
            <person name="Yanf M."/>
            <person name="Daum C."/>
            <person name="Ng V."/>
            <person name="Clum A."/>
            <person name="Ohm R."/>
            <person name="Martin F."/>
            <person name="Silar P."/>
            <person name="Natvig D."/>
            <person name="Lalanne C."/>
            <person name="Gautier V."/>
            <person name="Ament-Velasquez S.L."/>
            <person name="Kruys A."/>
            <person name="Hutchinson M.I."/>
            <person name="Powell A.J."/>
            <person name="Barry K."/>
            <person name="Miller A.N."/>
            <person name="Grigoriev I.V."/>
            <person name="Debuchy R."/>
            <person name="Gladieux P."/>
            <person name="Thoren M.H."/>
            <person name="Johannesson H."/>
        </authorList>
    </citation>
    <scope>NUCLEOTIDE SEQUENCE</scope>
    <source>
        <strain evidence="9">PSN309</strain>
    </source>
</reference>
<evidence type="ECO:0000256" key="2">
    <source>
        <dbReference type="ARBA" id="ARBA00022448"/>
    </source>
</evidence>
<feature type="domain" description="Major facilitator superfamily (MFS) profile" evidence="8">
    <location>
        <begin position="81"/>
        <end position="540"/>
    </location>
</feature>
<keyword evidence="2" id="KW-0813">Transport</keyword>
<feature type="transmembrane region" description="Helical" evidence="7">
    <location>
        <begin position="80"/>
        <end position="100"/>
    </location>
</feature>
<evidence type="ECO:0000256" key="7">
    <source>
        <dbReference type="SAM" id="Phobius"/>
    </source>
</evidence>
<reference evidence="9" key="1">
    <citation type="journal article" date="2023" name="Mol. Phylogenet. Evol.">
        <title>Genome-scale phylogeny and comparative genomics of the fungal order Sordariales.</title>
        <authorList>
            <person name="Hensen N."/>
            <person name="Bonometti L."/>
            <person name="Westerberg I."/>
            <person name="Brannstrom I.O."/>
            <person name="Guillou S."/>
            <person name="Cros-Aarteil S."/>
            <person name="Calhoun S."/>
            <person name="Haridas S."/>
            <person name="Kuo A."/>
            <person name="Mondo S."/>
            <person name="Pangilinan J."/>
            <person name="Riley R."/>
            <person name="LaButti K."/>
            <person name="Andreopoulos B."/>
            <person name="Lipzen A."/>
            <person name="Chen C."/>
            <person name="Yan M."/>
            <person name="Daum C."/>
            <person name="Ng V."/>
            <person name="Clum A."/>
            <person name="Steindorff A."/>
            <person name="Ohm R.A."/>
            <person name="Martin F."/>
            <person name="Silar P."/>
            <person name="Natvig D.O."/>
            <person name="Lalanne C."/>
            <person name="Gautier V."/>
            <person name="Ament-Velasquez S.L."/>
            <person name="Kruys A."/>
            <person name="Hutchinson M.I."/>
            <person name="Powell A.J."/>
            <person name="Barry K."/>
            <person name="Miller A.N."/>
            <person name="Grigoriev I.V."/>
            <person name="Debuchy R."/>
            <person name="Gladieux P."/>
            <person name="Hiltunen Thoren M."/>
            <person name="Johannesson H."/>
        </authorList>
    </citation>
    <scope>NUCLEOTIDE SEQUENCE</scope>
    <source>
        <strain evidence="9">PSN309</strain>
    </source>
</reference>
<sequence length="552" mass="59122">MSLGTSVLKTPESSRPGTSAGSSSPDLLSTIDILPKRPEAVHTRSTDSQSTTLPVPINTPEDDPPNKPPFSIFTNLQKHLITLLAAFAAMFSTLSSFIYYPALVPISTDMGISLTLVQLTITSYLIIAGIAPAFMGDMADTSGRRPVYILMFSLVITANIGIALQNSYPALLTLRMVQSAGSSGMYGAAYGVVADIAEAQERGGLVGVLLLMTDVATSLGPVIGGAVTQALGWRWIFWFLVILTGSHFVIMLIFFPETQRKIVGDGSVKPRGWVYQSVFSVLKRRKREVVSVGEKNGHSAVDEVLEQKKTKRGFRFPNPLACLPVLANKGSLAVIVITAINYAVKAALQTSLDAQATEIYGLNYLQAGLVYLPSGVGGGFGSFFAGRFIDWNYKRTVKRLSEANGGKEYDKNSPDFPLERTRLRGVYTLSTITVLGIIGYGLALKFRAHLAVTLTMQLLTGTSTAATFTLCGTLLTDLNMNRSATAQAASNLVRCLSAGGAVAILQPMVERVGPAGCFGIYAGITFVSIPLAWALQTFGVEWRRSQPLVAGI</sequence>
<feature type="transmembrane region" description="Helical" evidence="7">
    <location>
        <begin position="512"/>
        <end position="535"/>
    </location>
</feature>
<proteinExistence type="predicted"/>
<evidence type="ECO:0000256" key="4">
    <source>
        <dbReference type="ARBA" id="ARBA00022989"/>
    </source>
</evidence>
<dbReference type="InterPro" id="IPR011701">
    <property type="entry name" value="MFS"/>
</dbReference>
<feature type="transmembrane region" description="Helical" evidence="7">
    <location>
        <begin position="320"/>
        <end position="344"/>
    </location>
</feature>
<feature type="compositionally biased region" description="Low complexity" evidence="6">
    <location>
        <begin position="13"/>
        <end position="25"/>
    </location>
</feature>
<keyword evidence="10" id="KW-1185">Reference proteome</keyword>
<dbReference type="InterPro" id="IPR036259">
    <property type="entry name" value="MFS_trans_sf"/>
</dbReference>
<dbReference type="AlphaFoldDB" id="A0AAN7AGA3"/>
<feature type="transmembrane region" description="Helical" evidence="7">
    <location>
        <begin position="147"/>
        <end position="164"/>
    </location>
</feature>
<comment type="subcellular location">
    <subcellularLocation>
        <location evidence="1">Membrane</location>
        <topology evidence="1">Multi-pass membrane protein</topology>
    </subcellularLocation>
</comment>
<evidence type="ECO:0000259" key="8">
    <source>
        <dbReference type="PROSITE" id="PS50850"/>
    </source>
</evidence>
<keyword evidence="3 7" id="KW-0812">Transmembrane</keyword>
<feature type="transmembrane region" description="Helical" evidence="7">
    <location>
        <begin position="205"/>
        <end position="223"/>
    </location>
</feature>
<feature type="transmembrane region" description="Helical" evidence="7">
    <location>
        <begin position="426"/>
        <end position="444"/>
    </location>
</feature>
<dbReference type="GO" id="GO:0022857">
    <property type="term" value="F:transmembrane transporter activity"/>
    <property type="evidence" value="ECO:0007669"/>
    <property type="project" value="InterPro"/>
</dbReference>
<evidence type="ECO:0000256" key="6">
    <source>
        <dbReference type="SAM" id="MobiDB-lite"/>
    </source>
</evidence>
<dbReference type="SUPFAM" id="SSF103473">
    <property type="entry name" value="MFS general substrate transporter"/>
    <property type="match status" value="1"/>
</dbReference>
<evidence type="ECO:0000256" key="3">
    <source>
        <dbReference type="ARBA" id="ARBA00022692"/>
    </source>
</evidence>
<feature type="transmembrane region" description="Helical" evidence="7">
    <location>
        <begin position="450"/>
        <end position="476"/>
    </location>
</feature>
<feature type="compositionally biased region" description="Basic and acidic residues" evidence="6">
    <location>
        <begin position="34"/>
        <end position="45"/>
    </location>
</feature>
<dbReference type="FunFam" id="1.20.1720.10:FF:000009">
    <property type="entry name" value="MFS multidrug transporter"/>
    <property type="match status" value="1"/>
</dbReference>
<dbReference type="PROSITE" id="PS50850">
    <property type="entry name" value="MFS"/>
    <property type="match status" value="1"/>
</dbReference>
<dbReference type="GO" id="GO:0005886">
    <property type="term" value="C:plasma membrane"/>
    <property type="evidence" value="ECO:0007669"/>
    <property type="project" value="TreeGrafter"/>
</dbReference>
<accession>A0AAN7AGA3</accession>
<dbReference type="Proteomes" id="UP001302126">
    <property type="component" value="Unassembled WGS sequence"/>
</dbReference>
<feature type="transmembrane region" description="Helical" evidence="7">
    <location>
        <begin position="235"/>
        <end position="255"/>
    </location>
</feature>
<evidence type="ECO:0000313" key="10">
    <source>
        <dbReference type="Proteomes" id="UP001302126"/>
    </source>
</evidence>